<evidence type="ECO:0000313" key="2">
    <source>
        <dbReference type="Proteomes" id="UP000015442"/>
    </source>
</evidence>
<sequence>MKGIDAGKLSASFLLSLHKSRFIKTKDDYCMMFSACNLLTGTESPV</sequence>
<proteinExistence type="predicted"/>
<organism evidence="1 2">
    <name type="scientific">Leptospira noguchii serovar Panama str. CZ214</name>
    <dbReference type="NCBI Taxonomy" id="1001595"/>
    <lineage>
        <taxon>Bacteria</taxon>
        <taxon>Pseudomonadati</taxon>
        <taxon>Spirochaetota</taxon>
        <taxon>Spirochaetia</taxon>
        <taxon>Leptospirales</taxon>
        <taxon>Leptospiraceae</taxon>
        <taxon>Leptospira</taxon>
    </lineage>
</organism>
<name>T0GPN7_9LEPT</name>
<dbReference type="EMBL" id="AKWY02000024">
    <property type="protein sequence ID" value="EQA70867.1"/>
    <property type="molecule type" value="Genomic_DNA"/>
</dbReference>
<dbReference type="Proteomes" id="UP000015442">
    <property type="component" value="Unassembled WGS sequence"/>
</dbReference>
<accession>T0GPN7</accession>
<evidence type="ECO:0000313" key="1">
    <source>
        <dbReference type="EMBL" id="EQA70867.1"/>
    </source>
</evidence>
<reference evidence="1 2" key="1">
    <citation type="submission" date="2013-05" db="EMBL/GenBank/DDBJ databases">
        <authorList>
            <person name="Harkins D.M."/>
            <person name="Durkin A.S."/>
            <person name="Brinkac L.M."/>
            <person name="Haft D.H."/>
            <person name="Selengut J.D."/>
            <person name="Sanka R."/>
            <person name="DePew J."/>
            <person name="Purushe J."/>
            <person name="Hartskeerl R.A."/>
            <person name="Ahmed A."/>
            <person name="van der Linden H."/>
            <person name="Goris M.G.A."/>
            <person name="Vinetz J.M."/>
            <person name="Sutton G.G."/>
            <person name="Nierman W.C."/>
            <person name="Fouts D.E."/>
        </authorList>
    </citation>
    <scope>NUCLEOTIDE SEQUENCE [LARGE SCALE GENOMIC DNA]</scope>
    <source>
        <strain evidence="1 2">CZ214</strain>
    </source>
</reference>
<gene>
    <name evidence="1" type="ORF">LEP1GSC059_3516</name>
</gene>
<comment type="caution">
    <text evidence="1">The sequence shown here is derived from an EMBL/GenBank/DDBJ whole genome shotgun (WGS) entry which is preliminary data.</text>
</comment>
<dbReference type="AlphaFoldDB" id="T0GPN7"/>
<protein>
    <submittedName>
        <fullName evidence="1">Uncharacterized protein</fullName>
    </submittedName>
</protein>